<accession>A0A0W8FBU7</accession>
<comment type="caution">
    <text evidence="1">The sequence shown here is derived from an EMBL/GenBank/DDBJ whole genome shotgun (WGS) entry which is preliminary data.</text>
</comment>
<gene>
    <name evidence="1" type="ORF">ASZ90_012010</name>
</gene>
<protein>
    <submittedName>
        <fullName evidence="1">Uncharacterized protein</fullName>
    </submittedName>
</protein>
<dbReference type="AlphaFoldDB" id="A0A0W8FBU7"/>
<proteinExistence type="predicted"/>
<dbReference type="EMBL" id="LNQE01001391">
    <property type="protein sequence ID" value="KUG18273.1"/>
    <property type="molecule type" value="Genomic_DNA"/>
</dbReference>
<organism evidence="1">
    <name type="scientific">hydrocarbon metagenome</name>
    <dbReference type="NCBI Taxonomy" id="938273"/>
    <lineage>
        <taxon>unclassified sequences</taxon>
        <taxon>metagenomes</taxon>
        <taxon>ecological metagenomes</taxon>
    </lineage>
</organism>
<evidence type="ECO:0000313" key="1">
    <source>
        <dbReference type="EMBL" id="KUG18273.1"/>
    </source>
</evidence>
<sequence>MALRDTADPIAASHVPAYFSLEIGMHRSLIHLINIGTSFYISPS</sequence>
<name>A0A0W8FBU7_9ZZZZ</name>
<reference evidence="1" key="1">
    <citation type="journal article" date="2015" name="Proc. Natl. Acad. Sci. U.S.A.">
        <title>Networks of energetic and metabolic interactions define dynamics in microbial communities.</title>
        <authorList>
            <person name="Embree M."/>
            <person name="Liu J.K."/>
            <person name="Al-Bassam M.M."/>
            <person name="Zengler K."/>
        </authorList>
    </citation>
    <scope>NUCLEOTIDE SEQUENCE</scope>
</reference>